<organism evidence="2 3">
    <name type="scientific">Lactobacillus crispatus</name>
    <dbReference type="NCBI Taxonomy" id="47770"/>
    <lineage>
        <taxon>Bacteria</taxon>
        <taxon>Bacillati</taxon>
        <taxon>Bacillota</taxon>
        <taxon>Bacilli</taxon>
        <taxon>Lactobacillales</taxon>
        <taxon>Lactobacillaceae</taxon>
        <taxon>Lactobacillus</taxon>
    </lineage>
</organism>
<sequence>MKKEYLSLNSLERAEDYLNTLQLQRKIRSYSKDNGISRANIYRVLDEKRNSGIAWRTINKIATDGEKYRKDAILDGQDFEVAKTSVKNWIDRLTNKRSKDNRILKKVILENSNVLLEVYKYLEGK</sequence>
<proteinExistence type="predicted"/>
<dbReference type="Proteomes" id="UP000295195">
    <property type="component" value="Unassembled WGS sequence"/>
</dbReference>
<keyword evidence="4" id="KW-1185">Reference proteome</keyword>
<name>A0A135Z8E9_9LACO</name>
<comment type="caution">
    <text evidence="2">The sequence shown here is derived from an EMBL/GenBank/DDBJ whole genome shotgun (WGS) entry which is preliminary data.</text>
</comment>
<evidence type="ECO:0000313" key="3">
    <source>
        <dbReference type="Proteomes" id="UP000295195"/>
    </source>
</evidence>
<dbReference type="EMBL" id="NKLP01000257">
    <property type="protein sequence ID" value="TDN28923.1"/>
    <property type="molecule type" value="Genomic_DNA"/>
</dbReference>
<dbReference type="Proteomes" id="UP001434419">
    <property type="component" value="Unassembled WGS sequence"/>
</dbReference>
<reference evidence="2 3" key="1">
    <citation type="submission" date="2017-06" db="EMBL/GenBank/DDBJ databases">
        <authorList>
            <person name="Swanenburg J."/>
            <person name="Kort R."/>
        </authorList>
    </citation>
    <scope>NUCLEOTIDE SEQUENCE [LARGE SCALE GENOMIC DNA]</scope>
    <source>
        <strain evidence="2 3">RL05</strain>
    </source>
</reference>
<protein>
    <submittedName>
        <fullName evidence="2">Uncharacterized protein</fullName>
    </submittedName>
</protein>
<evidence type="ECO:0000313" key="4">
    <source>
        <dbReference type="Proteomes" id="UP001434419"/>
    </source>
</evidence>
<accession>A0A135Z8E9</accession>
<dbReference type="AlphaFoldDB" id="A0A135Z8E9"/>
<evidence type="ECO:0000313" key="1">
    <source>
        <dbReference type="EMBL" id="MES5148418.1"/>
    </source>
</evidence>
<gene>
    <name evidence="1" type="ORF">ABVC42_00390</name>
    <name evidence="2" type="ORF">CEE75_12070</name>
</gene>
<dbReference type="RefSeq" id="WP_060462860.1">
    <property type="nucleotide sequence ID" value="NZ_CP083390.1"/>
</dbReference>
<reference evidence="1" key="2">
    <citation type="submission" date="2024-06" db="EMBL/GenBank/DDBJ databases">
        <title>Vaginal Lactobacillus fatty acid response mechanisms reveal a metabolite-targeted strategy for bacterial vaginosis treatment.</title>
        <authorList>
            <person name="Zhu M."/>
            <person name="Blainey P.C."/>
            <person name="Bloom S.M."/>
            <person name="Kwon D.S."/>
        </authorList>
    </citation>
    <scope>NUCLEOTIDE SEQUENCE</scope>
    <source>
        <strain evidence="1">194_F1_1</strain>
    </source>
</reference>
<evidence type="ECO:0000313" key="2">
    <source>
        <dbReference type="EMBL" id="TDN28923.1"/>
    </source>
</evidence>
<dbReference type="EMBL" id="JBETVU010000007">
    <property type="protein sequence ID" value="MES5148418.1"/>
    <property type="molecule type" value="Genomic_DNA"/>
</dbReference>